<evidence type="ECO:0000313" key="7">
    <source>
        <dbReference type="Proteomes" id="UP000694941"/>
    </source>
</evidence>
<evidence type="ECO:0000313" key="8">
    <source>
        <dbReference type="RefSeq" id="XP_013781679.1"/>
    </source>
</evidence>
<evidence type="ECO:0000256" key="5">
    <source>
        <dbReference type="PROSITE-ProRule" id="PRU00723"/>
    </source>
</evidence>
<evidence type="ECO:0000259" key="6">
    <source>
        <dbReference type="PROSITE" id="PS50103"/>
    </source>
</evidence>
<evidence type="ECO:0000256" key="1">
    <source>
        <dbReference type="ARBA" id="ARBA00022723"/>
    </source>
</evidence>
<organism evidence="7 8">
    <name type="scientific">Limulus polyphemus</name>
    <name type="common">Atlantic horseshoe crab</name>
    <dbReference type="NCBI Taxonomy" id="6850"/>
    <lineage>
        <taxon>Eukaryota</taxon>
        <taxon>Metazoa</taxon>
        <taxon>Ecdysozoa</taxon>
        <taxon>Arthropoda</taxon>
        <taxon>Chelicerata</taxon>
        <taxon>Merostomata</taxon>
        <taxon>Xiphosura</taxon>
        <taxon>Limulidae</taxon>
        <taxon>Limulus</taxon>
    </lineage>
</organism>
<dbReference type="SUPFAM" id="SSF90229">
    <property type="entry name" value="CCCH zinc finger"/>
    <property type="match status" value="2"/>
</dbReference>
<sequence>MHGLKIKIFKMSTALVSFCDLEETFYKNNDLAHRRPIPLDRRPLISPPLNVASARRNSASALSSIISPTAKPVVMSQKSTSNGIHVHTHSTIDVMDNSICYATKEHRKLDRSLSEPVAQPKLNQVNSSRYKTELCRPFEENGTCKYGDKCQFAHGFQELRTLARHPKYKTELCRTFHTTGLCPYGPRCHFIHNSEESRKHMFNNLQVGLHPFQRSEGSSGTSEAGLVANRPKTLSLGSFSLGSAGEISPPSSLSASPTSLNSFFPEDTLGNFSPAPHTAGAILTATAFSFSQDFTSLMSPVKQETTLSTFGGSQPSLHPVAAYTVNGLGDSIVDNTVFYEALNSPGHAPPSPVDSLSSELDSFSLGGSPRGATCSSPLDVSRNLPRLPIFSKLSILD</sequence>
<dbReference type="InterPro" id="IPR045877">
    <property type="entry name" value="ZFP36-like"/>
</dbReference>
<reference evidence="8" key="1">
    <citation type="submission" date="2025-08" db="UniProtKB">
        <authorList>
            <consortium name="RefSeq"/>
        </authorList>
    </citation>
    <scope>IDENTIFICATION</scope>
    <source>
        <tissue evidence="8">Muscle</tissue>
    </source>
</reference>
<keyword evidence="2" id="KW-0677">Repeat</keyword>
<dbReference type="PROSITE" id="PS50103">
    <property type="entry name" value="ZF_C3H1"/>
    <property type="match status" value="2"/>
</dbReference>
<dbReference type="Gene3D" id="4.10.1000.10">
    <property type="entry name" value="Zinc finger, CCCH-type"/>
    <property type="match status" value="2"/>
</dbReference>
<keyword evidence="3 5" id="KW-0863">Zinc-finger</keyword>
<dbReference type="InterPro" id="IPR036855">
    <property type="entry name" value="Znf_CCCH_sf"/>
</dbReference>
<protein>
    <submittedName>
        <fullName evidence="8">mRNA decay activator protein ZFP36L1-like</fullName>
    </submittedName>
</protein>
<evidence type="ECO:0000256" key="3">
    <source>
        <dbReference type="ARBA" id="ARBA00022771"/>
    </source>
</evidence>
<accession>A0ABM1BGS0</accession>
<dbReference type="SMART" id="SM00356">
    <property type="entry name" value="ZnF_C3H1"/>
    <property type="match status" value="2"/>
</dbReference>
<dbReference type="PANTHER" id="PTHR12547:SF18">
    <property type="entry name" value="PROTEIN TIS11"/>
    <property type="match status" value="1"/>
</dbReference>
<dbReference type="InterPro" id="IPR000571">
    <property type="entry name" value="Znf_CCCH"/>
</dbReference>
<keyword evidence="7" id="KW-1185">Reference proteome</keyword>
<gene>
    <name evidence="8" type="primary">LOC106465976</name>
</gene>
<feature type="zinc finger region" description="C3H1-type" evidence="5">
    <location>
        <begin position="167"/>
        <end position="195"/>
    </location>
</feature>
<proteinExistence type="predicted"/>
<dbReference type="RefSeq" id="XP_013781679.1">
    <property type="nucleotide sequence ID" value="XM_013926225.2"/>
</dbReference>
<dbReference type="Pfam" id="PF00642">
    <property type="entry name" value="zf-CCCH"/>
    <property type="match status" value="2"/>
</dbReference>
<feature type="domain" description="C3H1-type" evidence="6">
    <location>
        <begin position="167"/>
        <end position="195"/>
    </location>
</feature>
<feature type="zinc finger region" description="C3H1-type" evidence="5">
    <location>
        <begin position="129"/>
        <end position="157"/>
    </location>
</feature>
<dbReference type="Proteomes" id="UP000694941">
    <property type="component" value="Unplaced"/>
</dbReference>
<keyword evidence="1 5" id="KW-0479">Metal-binding</keyword>
<keyword evidence="4 5" id="KW-0862">Zinc</keyword>
<evidence type="ECO:0000256" key="2">
    <source>
        <dbReference type="ARBA" id="ARBA00022737"/>
    </source>
</evidence>
<name>A0ABM1BGS0_LIMPO</name>
<dbReference type="PANTHER" id="PTHR12547">
    <property type="entry name" value="CCCH ZINC FINGER/TIS11-RELATED"/>
    <property type="match status" value="1"/>
</dbReference>
<dbReference type="GeneID" id="106465976"/>
<evidence type="ECO:0000256" key="4">
    <source>
        <dbReference type="ARBA" id="ARBA00022833"/>
    </source>
</evidence>
<feature type="domain" description="C3H1-type" evidence="6">
    <location>
        <begin position="129"/>
        <end position="157"/>
    </location>
</feature>